<dbReference type="Proteomes" id="UP000239874">
    <property type="component" value="Unassembled WGS sequence"/>
</dbReference>
<feature type="region of interest" description="Disordered" evidence="1">
    <location>
        <begin position="9"/>
        <end position="41"/>
    </location>
</feature>
<protein>
    <submittedName>
        <fullName evidence="2">Uncharacterized protein</fullName>
    </submittedName>
</protein>
<feature type="region of interest" description="Disordered" evidence="1">
    <location>
        <begin position="134"/>
        <end position="156"/>
    </location>
</feature>
<proteinExistence type="predicted"/>
<gene>
    <name evidence="2" type="ORF">C5E45_19175</name>
</gene>
<feature type="compositionally biased region" description="Pro residues" evidence="1">
    <location>
        <begin position="142"/>
        <end position="156"/>
    </location>
</feature>
<comment type="caution">
    <text evidence="2">The sequence shown here is derived from an EMBL/GenBank/DDBJ whole genome shotgun (WGS) entry which is preliminary data.</text>
</comment>
<organism evidence="2 3">
    <name type="scientific">Nocardia nova</name>
    <dbReference type="NCBI Taxonomy" id="37330"/>
    <lineage>
        <taxon>Bacteria</taxon>
        <taxon>Bacillati</taxon>
        <taxon>Actinomycetota</taxon>
        <taxon>Actinomycetes</taxon>
        <taxon>Mycobacteriales</taxon>
        <taxon>Nocardiaceae</taxon>
        <taxon>Nocardia</taxon>
    </lineage>
</organism>
<accession>A0A2S6AMU9</accession>
<evidence type="ECO:0000256" key="1">
    <source>
        <dbReference type="SAM" id="MobiDB-lite"/>
    </source>
</evidence>
<dbReference type="EMBL" id="PSZC01000013">
    <property type="protein sequence ID" value="PPJ36548.1"/>
    <property type="molecule type" value="Genomic_DNA"/>
</dbReference>
<feature type="compositionally biased region" description="Polar residues" evidence="1">
    <location>
        <begin position="22"/>
        <end position="40"/>
    </location>
</feature>
<evidence type="ECO:0000313" key="3">
    <source>
        <dbReference type="Proteomes" id="UP000239874"/>
    </source>
</evidence>
<evidence type="ECO:0000313" key="2">
    <source>
        <dbReference type="EMBL" id="PPJ36548.1"/>
    </source>
</evidence>
<reference evidence="2 3" key="1">
    <citation type="submission" date="2018-02" db="EMBL/GenBank/DDBJ databases">
        <title>8 Nocardia nova and 1 Nocardia cyriacigeorgica strain used for evolution to TMP-SMX.</title>
        <authorList>
            <person name="Mehta H."/>
            <person name="Weng J."/>
            <person name="Shamoo Y."/>
        </authorList>
    </citation>
    <scope>NUCLEOTIDE SEQUENCE [LARGE SCALE GENOMIC DNA]</scope>
    <source>
        <strain evidence="2 3">MDA3139</strain>
    </source>
</reference>
<dbReference type="AlphaFoldDB" id="A0A2S6AMU9"/>
<sequence>MAGTIEAAIFGSGHSGMHRRNTAQQHEQTQHPGNPGNSTPIVHCGHRAIICPSTRYPNLHPGGMSTSGGAQPVTSVRIDSQFTADQPQSFLITTDGGTRILCGDFSLSEQGRTRGELDRPDVAVLGIGGIALGPGRITELPPARPRSPPVGAAHPP</sequence>
<name>A0A2S6AMU9_9NOCA</name>